<dbReference type="RefSeq" id="XP_003034323.1">
    <property type="nucleotide sequence ID" value="XM_003034277.1"/>
</dbReference>
<reference evidence="2 3" key="1">
    <citation type="journal article" date="2010" name="Nat. Biotechnol.">
        <title>Genome sequence of the model mushroom Schizophyllum commune.</title>
        <authorList>
            <person name="Ohm R.A."/>
            <person name="de Jong J.F."/>
            <person name="Lugones L.G."/>
            <person name="Aerts A."/>
            <person name="Kothe E."/>
            <person name="Stajich J.E."/>
            <person name="de Vries R.P."/>
            <person name="Record E."/>
            <person name="Levasseur A."/>
            <person name="Baker S.E."/>
            <person name="Bartholomew K.A."/>
            <person name="Coutinho P.M."/>
            <person name="Erdmann S."/>
            <person name="Fowler T.J."/>
            <person name="Gathman A.C."/>
            <person name="Lombard V."/>
            <person name="Henrissat B."/>
            <person name="Knabe N."/>
            <person name="Kuees U."/>
            <person name="Lilly W.W."/>
            <person name="Lindquist E."/>
            <person name="Lucas S."/>
            <person name="Magnuson J.K."/>
            <person name="Piumi F."/>
            <person name="Raudaskoski M."/>
            <person name="Salamov A."/>
            <person name="Schmutz J."/>
            <person name="Schwarze F.W.M.R."/>
            <person name="vanKuyk P.A."/>
            <person name="Horton J.S."/>
            <person name="Grigoriev I.V."/>
            <person name="Woesten H.A.B."/>
        </authorList>
    </citation>
    <scope>NUCLEOTIDE SEQUENCE [LARGE SCALE GENOMIC DNA]</scope>
    <source>
        <strain evidence="3">H4-8 / FGSC 9210</strain>
    </source>
</reference>
<dbReference type="InParanoid" id="D8PZD4"/>
<evidence type="ECO:0000313" key="2">
    <source>
        <dbReference type="EMBL" id="EFI99420.1"/>
    </source>
</evidence>
<dbReference type="PANTHER" id="PTHR46934">
    <property type="entry name" value="MYB_DNA-BIND_3 DOMAIN-CONTAINING PROTEIN-RELATED"/>
    <property type="match status" value="1"/>
</dbReference>
<keyword evidence="3" id="KW-1185">Reference proteome</keyword>
<dbReference type="HOGENOM" id="CLU_1180793_0_0_1"/>
<name>D8PZD4_SCHCM</name>
<feature type="compositionally biased region" description="Pro residues" evidence="1">
    <location>
        <begin position="165"/>
        <end position="176"/>
    </location>
</feature>
<feature type="compositionally biased region" description="Polar residues" evidence="1">
    <location>
        <begin position="195"/>
        <end position="204"/>
    </location>
</feature>
<dbReference type="OrthoDB" id="76215at2759"/>
<dbReference type="AlphaFoldDB" id="D8PZD4"/>
<organism evidence="3">
    <name type="scientific">Schizophyllum commune (strain H4-8 / FGSC 9210)</name>
    <name type="common">Split gill fungus</name>
    <dbReference type="NCBI Taxonomy" id="578458"/>
    <lineage>
        <taxon>Eukaryota</taxon>
        <taxon>Fungi</taxon>
        <taxon>Dikarya</taxon>
        <taxon>Basidiomycota</taxon>
        <taxon>Agaricomycotina</taxon>
        <taxon>Agaricomycetes</taxon>
        <taxon>Agaricomycetidae</taxon>
        <taxon>Agaricales</taxon>
        <taxon>Schizophyllaceae</taxon>
        <taxon>Schizophyllum</taxon>
    </lineage>
</organism>
<sequence length="235" mass="26200">MSGDTVRWSFAADEFMVDEMRNPVNRRAWQAESGWHGITWSSLLAKMLAKGPEALQMNLTHLTSTKIQSHFEKSLKQDWKQVKALRERSGWGWDDVKKMKQLEEEKAKKPKYQKKNKQGKVPVNPYFRWKKKAFPLYDKVAELCEDIVATGEHAFHAGGQATPATPSPPSTSPPTAAPHEASSIPIDPALRALIPNSQLSFDPSPTQPLDDDNGSDTQIETSQGPWVPTPSPSPS</sequence>
<proteinExistence type="predicted"/>
<feature type="compositionally biased region" description="Polar residues" evidence="1">
    <location>
        <begin position="215"/>
        <end position="224"/>
    </location>
</feature>
<dbReference type="Proteomes" id="UP000007431">
    <property type="component" value="Unassembled WGS sequence"/>
</dbReference>
<feature type="region of interest" description="Disordered" evidence="1">
    <location>
        <begin position="157"/>
        <end position="235"/>
    </location>
</feature>
<evidence type="ECO:0000313" key="3">
    <source>
        <dbReference type="Proteomes" id="UP000007431"/>
    </source>
</evidence>
<accession>D8PZD4</accession>
<dbReference type="VEuPathDB" id="FungiDB:SCHCODRAFT_01199868"/>
<evidence type="ECO:0000256" key="1">
    <source>
        <dbReference type="SAM" id="MobiDB-lite"/>
    </source>
</evidence>
<dbReference type="EMBL" id="GL377304">
    <property type="protein sequence ID" value="EFI99420.1"/>
    <property type="molecule type" value="Genomic_DNA"/>
</dbReference>
<protein>
    <submittedName>
        <fullName evidence="2">Uncharacterized protein</fullName>
    </submittedName>
</protein>
<dbReference type="KEGG" id="scm:SCHCO_01199868"/>
<dbReference type="OMA" id="VAARWSN"/>
<dbReference type="GeneID" id="9585370"/>
<gene>
    <name evidence="2" type="ORF">SCHCODRAFT_233290</name>
</gene>